<evidence type="ECO:0000313" key="3">
    <source>
        <dbReference type="Proteomes" id="UP000076962"/>
    </source>
</evidence>
<reference evidence="2 3" key="1">
    <citation type="submission" date="2016-05" db="EMBL/GenBank/DDBJ databases">
        <title>Single-cell genome of chain-forming Candidatus Thiomargarita nelsonii and comparison to other large sulfur-oxidizing bacteria.</title>
        <authorList>
            <person name="Winkel M."/>
            <person name="Salman V."/>
            <person name="Woyke T."/>
            <person name="Schulz-Vogt H."/>
            <person name="Richter M."/>
            <person name="Flood B."/>
            <person name="Bailey J."/>
            <person name="Amann R."/>
            <person name="Mussmann M."/>
        </authorList>
    </citation>
    <scope>NUCLEOTIDE SEQUENCE [LARGE SCALE GENOMIC DNA]</scope>
    <source>
        <strain evidence="2 3">THI036</strain>
    </source>
</reference>
<dbReference type="InterPro" id="IPR041685">
    <property type="entry name" value="AAA_GajA/Old/RecF-like"/>
</dbReference>
<dbReference type="Pfam" id="PF13175">
    <property type="entry name" value="AAA_15"/>
    <property type="match status" value="1"/>
</dbReference>
<accession>A0A176RSL4</accession>
<evidence type="ECO:0000313" key="2">
    <source>
        <dbReference type="EMBL" id="OAD18735.1"/>
    </source>
</evidence>
<dbReference type="Gene3D" id="3.40.50.300">
    <property type="entry name" value="P-loop containing nucleotide triphosphate hydrolases"/>
    <property type="match status" value="1"/>
</dbReference>
<dbReference type="EMBL" id="LUTY01003109">
    <property type="protein sequence ID" value="OAD18735.1"/>
    <property type="molecule type" value="Genomic_DNA"/>
</dbReference>
<sequence>MSEPDDFLSQIWGQIALSEKEQYLIDGLKIIDDNIERLAFIDDTSNRKKAIVKLRETKQPVSLNTMGDGINHILRTLLALVHCENAYLFIDEFATGLHWSVQAALWKMIFQLSDKLNIQIFATTHSLDTLWAFQEIAKNDDTDAAVIKLLPKKNKIKAVNFKTQDIMIAVEQNIEVR</sequence>
<dbReference type="PANTHER" id="PTHR43581:SF4">
    <property type="entry name" value="ATP_GTP PHOSPHATASE"/>
    <property type="match status" value="1"/>
</dbReference>
<name>A0A176RSL4_9GAMM</name>
<dbReference type="PATRIC" id="fig|1003181.4.peg.7510"/>
<keyword evidence="3" id="KW-1185">Reference proteome</keyword>
<proteinExistence type="predicted"/>
<comment type="caution">
    <text evidence="2">The sequence shown here is derived from an EMBL/GenBank/DDBJ whole genome shotgun (WGS) entry which is preliminary data.</text>
</comment>
<evidence type="ECO:0000259" key="1">
    <source>
        <dbReference type="Pfam" id="PF13175"/>
    </source>
</evidence>
<dbReference type="InterPro" id="IPR051396">
    <property type="entry name" value="Bact_Antivir_Def_Nuclease"/>
</dbReference>
<feature type="domain" description="Endonuclease GajA/Old nuclease/RecF-like AAA" evidence="1">
    <location>
        <begin position="19"/>
        <end position="127"/>
    </location>
</feature>
<gene>
    <name evidence="2" type="ORF">THIOM_005663</name>
</gene>
<organism evidence="2 3">
    <name type="scientific">Candidatus Thiomargarita nelsonii</name>
    <dbReference type="NCBI Taxonomy" id="1003181"/>
    <lineage>
        <taxon>Bacteria</taxon>
        <taxon>Pseudomonadati</taxon>
        <taxon>Pseudomonadota</taxon>
        <taxon>Gammaproteobacteria</taxon>
        <taxon>Thiotrichales</taxon>
        <taxon>Thiotrichaceae</taxon>
        <taxon>Thiomargarita</taxon>
    </lineage>
</organism>
<dbReference type="InterPro" id="IPR027417">
    <property type="entry name" value="P-loop_NTPase"/>
</dbReference>
<dbReference type="AlphaFoldDB" id="A0A176RSL4"/>
<dbReference type="SUPFAM" id="SSF52540">
    <property type="entry name" value="P-loop containing nucleoside triphosphate hydrolases"/>
    <property type="match status" value="1"/>
</dbReference>
<dbReference type="Proteomes" id="UP000076962">
    <property type="component" value="Unassembled WGS sequence"/>
</dbReference>
<dbReference type="PANTHER" id="PTHR43581">
    <property type="entry name" value="ATP/GTP PHOSPHATASE"/>
    <property type="match status" value="1"/>
</dbReference>
<protein>
    <recommendedName>
        <fullName evidence="1">Endonuclease GajA/Old nuclease/RecF-like AAA domain-containing protein</fullName>
    </recommendedName>
</protein>